<protein>
    <submittedName>
        <fullName evidence="4">Aldose 1-epimerase, putative</fullName>
    </submittedName>
</protein>
<dbReference type="InterPro" id="IPR047215">
    <property type="entry name" value="Galactose_mutarotase-like"/>
</dbReference>
<evidence type="ECO:0000256" key="2">
    <source>
        <dbReference type="ARBA" id="ARBA00023235"/>
    </source>
</evidence>
<dbReference type="InterPro" id="IPR014718">
    <property type="entry name" value="GH-type_carb-bd"/>
</dbReference>
<dbReference type="InterPro" id="IPR008183">
    <property type="entry name" value="Aldose_1/G6P_1-epimerase"/>
</dbReference>
<sequence length="395" mass="43976">MSTVIRVSPFGPGSLITLKPHGNLEVTLSTLGASVYSVKVRHPSKGWIEVNSHYNRYEEALEDCGTYIGMTVGRFAGRVSNGTFTLDGKKYYTDKNMGAHTIHGGKAAFDKKQWSYRVLHQPGELVGVEFSYVSPHMENGFPAEVQCLVRYTILDRQPDALKMEYEANVTDASPAPATIMNLFNHCYWNINGIPAENETKKGDKERWAHAPQVTNLLLRLPNSSTVADTDGSAIPSGEIVPVSGTPLDFQTTKRVGKDILQQEALKRSPPGFDHPYFIDGYTPLTSKAEKANPKQYKKEILHAEVQSPISGINFKVYSTFPTMWVYSANNMKENASGERGERFRRYSSLCLEPQYPPDAANHAAFKPQSVVVRRGEPYYESITNVFTVADAPSRL</sequence>
<name>S9V8R2_9TRYP</name>
<organism evidence="4 5">
    <name type="scientific">Angomonas deanei</name>
    <dbReference type="NCBI Taxonomy" id="59799"/>
    <lineage>
        <taxon>Eukaryota</taxon>
        <taxon>Discoba</taxon>
        <taxon>Euglenozoa</taxon>
        <taxon>Kinetoplastea</taxon>
        <taxon>Metakinetoplastina</taxon>
        <taxon>Trypanosomatida</taxon>
        <taxon>Trypanosomatidae</taxon>
        <taxon>Strigomonadinae</taxon>
        <taxon>Angomonas</taxon>
    </lineage>
</organism>
<keyword evidence="5" id="KW-1185">Reference proteome</keyword>
<dbReference type="GO" id="GO:0006006">
    <property type="term" value="P:glucose metabolic process"/>
    <property type="evidence" value="ECO:0007669"/>
    <property type="project" value="TreeGrafter"/>
</dbReference>
<reference evidence="4 5" key="1">
    <citation type="submission" date="2020-08" db="EMBL/GenBank/DDBJ databases">
        <authorList>
            <person name="Newling K."/>
            <person name="Davey J."/>
            <person name="Forrester S."/>
        </authorList>
    </citation>
    <scope>NUCLEOTIDE SEQUENCE [LARGE SCALE GENOMIC DNA]</scope>
    <source>
        <strain evidence="5">Crithidia deanei Carvalho (ATCC PRA-265)</strain>
    </source>
</reference>
<dbReference type="CDD" id="cd09019">
    <property type="entry name" value="galactose_mutarotase_like"/>
    <property type="match status" value="1"/>
</dbReference>
<evidence type="ECO:0000313" key="4">
    <source>
        <dbReference type="EMBL" id="CAD2219292.1"/>
    </source>
</evidence>
<dbReference type="GO" id="GO:0004034">
    <property type="term" value="F:aldose 1-epimerase activity"/>
    <property type="evidence" value="ECO:0007669"/>
    <property type="project" value="TreeGrafter"/>
</dbReference>
<dbReference type="EMBL" id="LR877157">
    <property type="protein sequence ID" value="CAD2219292.1"/>
    <property type="molecule type" value="Genomic_DNA"/>
</dbReference>
<dbReference type="Proteomes" id="UP000515908">
    <property type="component" value="Chromosome 13"/>
</dbReference>
<keyword evidence="3" id="KW-0119">Carbohydrate metabolism</keyword>
<comment type="similarity">
    <text evidence="1">Belongs to the aldose epimerase family.</text>
</comment>
<dbReference type="SUPFAM" id="SSF74650">
    <property type="entry name" value="Galactose mutarotase-like"/>
    <property type="match status" value="1"/>
</dbReference>
<dbReference type="OrthoDB" id="274691at2759"/>
<proteinExistence type="inferred from homology"/>
<gene>
    <name evidence="4" type="ORF">ADEAN_000679700</name>
</gene>
<dbReference type="GO" id="GO:0030246">
    <property type="term" value="F:carbohydrate binding"/>
    <property type="evidence" value="ECO:0007669"/>
    <property type="project" value="InterPro"/>
</dbReference>
<evidence type="ECO:0000256" key="3">
    <source>
        <dbReference type="ARBA" id="ARBA00023277"/>
    </source>
</evidence>
<dbReference type="VEuPathDB" id="TriTrypDB:ADEAN_000679700"/>
<dbReference type="PANTHER" id="PTHR10091:SF0">
    <property type="entry name" value="GALACTOSE MUTAROTASE"/>
    <property type="match status" value="1"/>
</dbReference>
<dbReference type="Pfam" id="PF01263">
    <property type="entry name" value="Aldose_epim"/>
    <property type="match status" value="1"/>
</dbReference>
<evidence type="ECO:0000256" key="1">
    <source>
        <dbReference type="ARBA" id="ARBA00006206"/>
    </source>
</evidence>
<keyword evidence="2" id="KW-0413">Isomerase</keyword>
<dbReference type="GO" id="GO:0033499">
    <property type="term" value="P:galactose catabolic process via UDP-galactose, Leloir pathway"/>
    <property type="evidence" value="ECO:0007669"/>
    <property type="project" value="TreeGrafter"/>
</dbReference>
<dbReference type="Gene3D" id="2.70.98.10">
    <property type="match status" value="1"/>
</dbReference>
<dbReference type="InterPro" id="IPR011013">
    <property type="entry name" value="Gal_mutarotase_sf_dom"/>
</dbReference>
<dbReference type="PANTHER" id="PTHR10091">
    <property type="entry name" value="ALDOSE-1-EPIMERASE"/>
    <property type="match status" value="1"/>
</dbReference>
<dbReference type="AlphaFoldDB" id="S9V8R2"/>
<evidence type="ECO:0000313" key="5">
    <source>
        <dbReference type="Proteomes" id="UP000515908"/>
    </source>
</evidence>
<accession>S9V8R2</accession>